<evidence type="ECO:0000313" key="2">
    <source>
        <dbReference type="Proteomes" id="UP001165065"/>
    </source>
</evidence>
<dbReference type="AlphaFoldDB" id="A0A9W7LAP6"/>
<accession>A0A9W7LAP6</accession>
<proteinExistence type="predicted"/>
<gene>
    <name evidence="1" type="ORF">TrCOL_g8591</name>
</gene>
<reference evidence="2" key="1">
    <citation type="journal article" date="2023" name="Commun. Biol.">
        <title>Genome analysis of Parmales, the sister group of diatoms, reveals the evolutionary specialization of diatoms from phago-mixotrophs to photoautotrophs.</title>
        <authorList>
            <person name="Ban H."/>
            <person name="Sato S."/>
            <person name="Yoshikawa S."/>
            <person name="Yamada K."/>
            <person name="Nakamura Y."/>
            <person name="Ichinomiya M."/>
            <person name="Sato N."/>
            <person name="Blanc-Mathieu R."/>
            <person name="Endo H."/>
            <person name="Kuwata A."/>
            <person name="Ogata H."/>
        </authorList>
    </citation>
    <scope>NUCLEOTIDE SEQUENCE [LARGE SCALE GENOMIC DNA]</scope>
</reference>
<name>A0A9W7LAP6_9STRA</name>
<evidence type="ECO:0000313" key="1">
    <source>
        <dbReference type="EMBL" id="GMI42289.1"/>
    </source>
</evidence>
<protein>
    <submittedName>
        <fullName evidence="1">Uncharacterized protein</fullName>
    </submittedName>
</protein>
<comment type="caution">
    <text evidence="1">The sequence shown here is derived from an EMBL/GenBank/DDBJ whole genome shotgun (WGS) entry which is preliminary data.</text>
</comment>
<dbReference type="Proteomes" id="UP001165065">
    <property type="component" value="Unassembled WGS sequence"/>
</dbReference>
<keyword evidence="2" id="KW-1185">Reference proteome</keyword>
<sequence length="300" mass="34441">MTPPVKNTSLKDVSPAAITYSAKSEEEYSFALLISNHLAGPKHSIPPALVNRLHSYLHIPILNPNRLGLPKKFHLRTKIYPSSASIAIYQFHLQEKEEVSCSLQYVRKNDTDTHYVHNDCSTSGETSHWMTGGTPYEKEELKHPKKEGNWSGTPEEYLNSIFDFTVGDGDELLTFKEPTDDPRLPPEGNRLLLEDPTLWIVTFNGPPHIILLPDNHVFLLVGAIFTSENEVNAIIVGEQARISFDRESFERTKEGNVWVEERFRMLRGYRDNRSLVKEVGGKAYYMWDEQDVYYMMDGHW</sequence>
<dbReference type="EMBL" id="BRYA01000169">
    <property type="protein sequence ID" value="GMI42289.1"/>
    <property type="molecule type" value="Genomic_DNA"/>
</dbReference>
<dbReference type="OrthoDB" id="10494933at2759"/>
<organism evidence="1 2">
    <name type="scientific">Triparma columacea</name>
    <dbReference type="NCBI Taxonomy" id="722753"/>
    <lineage>
        <taxon>Eukaryota</taxon>
        <taxon>Sar</taxon>
        <taxon>Stramenopiles</taxon>
        <taxon>Ochrophyta</taxon>
        <taxon>Bolidophyceae</taxon>
        <taxon>Parmales</taxon>
        <taxon>Triparmaceae</taxon>
        <taxon>Triparma</taxon>
    </lineage>
</organism>